<protein>
    <submittedName>
        <fullName evidence="1">Uncharacterized protein</fullName>
    </submittedName>
</protein>
<evidence type="ECO:0000313" key="2">
    <source>
        <dbReference type="Proteomes" id="UP001054252"/>
    </source>
</evidence>
<keyword evidence="2" id="KW-1185">Reference proteome</keyword>
<proteinExistence type="predicted"/>
<name>A0AAV5MHZ8_9ROSI</name>
<dbReference type="Proteomes" id="UP001054252">
    <property type="component" value="Unassembled WGS sequence"/>
</dbReference>
<sequence>MISEQIIKFDLQILWIVRCDMKVLSIVHLWDPSYECTASDTSPDLGSGA</sequence>
<dbReference type="EMBL" id="BPVZ01000287">
    <property type="protein sequence ID" value="GKV49159.1"/>
    <property type="molecule type" value="Genomic_DNA"/>
</dbReference>
<gene>
    <name evidence="1" type="ORF">SLEP1_g55925</name>
</gene>
<reference evidence="1 2" key="1">
    <citation type="journal article" date="2021" name="Commun. Biol.">
        <title>The genome of Shorea leprosula (Dipterocarpaceae) highlights the ecological relevance of drought in aseasonal tropical rainforests.</title>
        <authorList>
            <person name="Ng K.K.S."/>
            <person name="Kobayashi M.J."/>
            <person name="Fawcett J.A."/>
            <person name="Hatakeyama M."/>
            <person name="Paape T."/>
            <person name="Ng C.H."/>
            <person name="Ang C.C."/>
            <person name="Tnah L.H."/>
            <person name="Lee C.T."/>
            <person name="Nishiyama T."/>
            <person name="Sese J."/>
            <person name="O'Brien M.J."/>
            <person name="Copetti D."/>
            <person name="Mohd Noor M.I."/>
            <person name="Ong R.C."/>
            <person name="Putra M."/>
            <person name="Sireger I.Z."/>
            <person name="Indrioko S."/>
            <person name="Kosugi Y."/>
            <person name="Izuno A."/>
            <person name="Isagi Y."/>
            <person name="Lee S.L."/>
            <person name="Shimizu K.K."/>
        </authorList>
    </citation>
    <scope>NUCLEOTIDE SEQUENCE [LARGE SCALE GENOMIC DNA]</scope>
    <source>
        <strain evidence="1">214</strain>
    </source>
</reference>
<evidence type="ECO:0000313" key="1">
    <source>
        <dbReference type="EMBL" id="GKV49159.1"/>
    </source>
</evidence>
<dbReference type="AlphaFoldDB" id="A0AAV5MHZ8"/>
<comment type="caution">
    <text evidence="1">The sequence shown here is derived from an EMBL/GenBank/DDBJ whole genome shotgun (WGS) entry which is preliminary data.</text>
</comment>
<accession>A0AAV5MHZ8</accession>
<organism evidence="1 2">
    <name type="scientific">Rubroshorea leprosula</name>
    <dbReference type="NCBI Taxonomy" id="152421"/>
    <lineage>
        <taxon>Eukaryota</taxon>
        <taxon>Viridiplantae</taxon>
        <taxon>Streptophyta</taxon>
        <taxon>Embryophyta</taxon>
        <taxon>Tracheophyta</taxon>
        <taxon>Spermatophyta</taxon>
        <taxon>Magnoliopsida</taxon>
        <taxon>eudicotyledons</taxon>
        <taxon>Gunneridae</taxon>
        <taxon>Pentapetalae</taxon>
        <taxon>rosids</taxon>
        <taxon>malvids</taxon>
        <taxon>Malvales</taxon>
        <taxon>Dipterocarpaceae</taxon>
        <taxon>Rubroshorea</taxon>
    </lineage>
</organism>